<name>A0A9D9HPM8_9SPIR</name>
<dbReference type="Proteomes" id="UP000823638">
    <property type="component" value="Unassembled WGS sequence"/>
</dbReference>
<dbReference type="EMBL" id="JADIMM010000071">
    <property type="protein sequence ID" value="MBO8457635.1"/>
    <property type="molecule type" value="Genomic_DNA"/>
</dbReference>
<gene>
    <name evidence="1" type="ORF">IAA81_05340</name>
</gene>
<reference evidence="1" key="1">
    <citation type="submission" date="2020-10" db="EMBL/GenBank/DDBJ databases">
        <authorList>
            <person name="Gilroy R."/>
        </authorList>
    </citation>
    <scope>NUCLEOTIDE SEQUENCE</scope>
    <source>
        <strain evidence="1">10532</strain>
    </source>
</reference>
<organism evidence="1 2">
    <name type="scientific">Candidatus Gallitreponema excrementavium</name>
    <dbReference type="NCBI Taxonomy" id="2840840"/>
    <lineage>
        <taxon>Bacteria</taxon>
        <taxon>Pseudomonadati</taxon>
        <taxon>Spirochaetota</taxon>
        <taxon>Spirochaetia</taxon>
        <taxon>Spirochaetales</taxon>
        <taxon>Candidatus Gallitreponema</taxon>
    </lineage>
</organism>
<dbReference type="AlphaFoldDB" id="A0A9D9HPM8"/>
<evidence type="ECO:0000313" key="1">
    <source>
        <dbReference type="EMBL" id="MBO8457635.1"/>
    </source>
</evidence>
<proteinExistence type="predicted"/>
<evidence type="ECO:0000313" key="2">
    <source>
        <dbReference type="Proteomes" id="UP000823638"/>
    </source>
</evidence>
<comment type="caution">
    <text evidence="1">The sequence shown here is derived from an EMBL/GenBank/DDBJ whole genome shotgun (WGS) entry which is preliminary data.</text>
</comment>
<accession>A0A9D9HPM8</accession>
<reference evidence="1" key="2">
    <citation type="journal article" date="2021" name="PeerJ">
        <title>Extensive microbial diversity within the chicken gut microbiome revealed by metagenomics and culture.</title>
        <authorList>
            <person name="Gilroy R."/>
            <person name="Ravi A."/>
            <person name="Getino M."/>
            <person name="Pursley I."/>
            <person name="Horton D.L."/>
            <person name="Alikhan N.F."/>
            <person name="Baker D."/>
            <person name="Gharbi K."/>
            <person name="Hall N."/>
            <person name="Watson M."/>
            <person name="Adriaenssens E.M."/>
            <person name="Foster-Nyarko E."/>
            <person name="Jarju S."/>
            <person name="Secka A."/>
            <person name="Antonio M."/>
            <person name="Oren A."/>
            <person name="Chaudhuri R.R."/>
            <person name="La Ragione R."/>
            <person name="Hildebrand F."/>
            <person name="Pallen M.J."/>
        </authorList>
    </citation>
    <scope>NUCLEOTIDE SEQUENCE</scope>
    <source>
        <strain evidence="1">10532</strain>
    </source>
</reference>
<sequence>MEIDVVQLFFPDSENALSKMEIQGDLSNIVVSSVRSLVEETLKQYTKI</sequence>
<protein>
    <submittedName>
        <fullName evidence="1">Uncharacterized protein</fullName>
    </submittedName>
</protein>